<dbReference type="RefSeq" id="WP_145372042.1">
    <property type="nucleotide sequence ID" value="NZ_CP036275.1"/>
</dbReference>
<comment type="similarity">
    <text evidence="1">Belongs to the LDH2/MDH2 oxidoreductase family.</text>
</comment>
<gene>
    <name evidence="3" type="primary">yjmC</name>
    <name evidence="3" type="ORF">Mal4_51400</name>
</gene>
<dbReference type="Proteomes" id="UP000320496">
    <property type="component" value="Chromosome"/>
</dbReference>
<dbReference type="GO" id="GO:0016491">
    <property type="term" value="F:oxidoreductase activity"/>
    <property type="evidence" value="ECO:0007669"/>
    <property type="project" value="UniProtKB-KW"/>
</dbReference>
<dbReference type="AlphaFoldDB" id="A0A517ZEA8"/>
<dbReference type="Gene3D" id="3.30.1370.60">
    <property type="entry name" value="Hypothetical oxidoreductase yiak, domain 2"/>
    <property type="match status" value="1"/>
</dbReference>
<proteinExistence type="inferred from homology"/>
<keyword evidence="4" id="KW-1185">Reference proteome</keyword>
<dbReference type="PANTHER" id="PTHR11091">
    <property type="entry name" value="OXIDOREDUCTASE-RELATED"/>
    <property type="match status" value="1"/>
</dbReference>
<dbReference type="Gene3D" id="1.10.1530.10">
    <property type="match status" value="1"/>
</dbReference>
<dbReference type="PANTHER" id="PTHR11091:SF0">
    <property type="entry name" value="MALATE DEHYDROGENASE"/>
    <property type="match status" value="1"/>
</dbReference>
<evidence type="ECO:0000313" key="3">
    <source>
        <dbReference type="EMBL" id="QDU40780.1"/>
    </source>
</evidence>
<dbReference type="EC" id="1.1.1.-" evidence="3"/>
<organism evidence="3 4">
    <name type="scientific">Maioricimonas rarisocia</name>
    <dbReference type="NCBI Taxonomy" id="2528026"/>
    <lineage>
        <taxon>Bacteria</taxon>
        <taxon>Pseudomonadati</taxon>
        <taxon>Planctomycetota</taxon>
        <taxon>Planctomycetia</taxon>
        <taxon>Planctomycetales</taxon>
        <taxon>Planctomycetaceae</taxon>
        <taxon>Maioricimonas</taxon>
    </lineage>
</organism>
<dbReference type="InterPro" id="IPR043143">
    <property type="entry name" value="Mal/L-sulf/L-lact_DH-like_NADP"/>
</dbReference>
<dbReference type="OrthoDB" id="9769447at2"/>
<dbReference type="Pfam" id="PF02615">
    <property type="entry name" value="Ldh_2"/>
    <property type="match status" value="1"/>
</dbReference>
<sequence length="360" mass="37973">MTDSTIPYPQDAGQEVRVMADDLRDLLIAMLVKQSLFKFDARTVAERMVEADLRGIQSHGSRTIGRYLDGIDAGDIDPRARVLVVSETPAVAVLDGSRAVGHVAATKAMTTAIEKAREVGTGTVAVGNSQHLGAASVYALLAARAGMIGFCTTSTGRPTVAAFGSLQPAVANNALAWAVPMGDDEPFVLDMACGATSWGKVESLGMYGQRLPENVALDEAGQPTDDPAAAKTILPAAGARGFGLAFVASVLAGPLAGGVLPIHRKRTPTADGSQHFFYAIDVAQFTHPAEFAEQLQSAGEQIRSLTPLDGVESVRLPGDFEAACEQRCRAEGIPLHRSHAEELQRRAEAMKVEVPWSTGE</sequence>
<evidence type="ECO:0000256" key="1">
    <source>
        <dbReference type="ARBA" id="ARBA00006056"/>
    </source>
</evidence>
<dbReference type="InterPro" id="IPR003767">
    <property type="entry name" value="Malate/L-lactate_DH-like"/>
</dbReference>
<dbReference type="EMBL" id="CP036275">
    <property type="protein sequence ID" value="QDU40780.1"/>
    <property type="molecule type" value="Genomic_DNA"/>
</dbReference>
<name>A0A517ZEA8_9PLAN</name>
<evidence type="ECO:0000256" key="2">
    <source>
        <dbReference type="ARBA" id="ARBA00023002"/>
    </source>
</evidence>
<dbReference type="InterPro" id="IPR036111">
    <property type="entry name" value="Mal/L-sulfo/L-lacto_DH-like_sf"/>
</dbReference>
<keyword evidence="2 3" id="KW-0560">Oxidoreductase</keyword>
<dbReference type="KEGG" id="mri:Mal4_51400"/>
<dbReference type="InterPro" id="IPR043144">
    <property type="entry name" value="Mal/L-sulf/L-lact_DH-like_ah"/>
</dbReference>
<accession>A0A517ZEA8</accession>
<evidence type="ECO:0000313" key="4">
    <source>
        <dbReference type="Proteomes" id="UP000320496"/>
    </source>
</evidence>
<protein>
    <submittedName>
        <fullName evidence="3">Putative oxidoreductase YjmC</fullName>
        <ecNumber evidence="3">1.1.1.-</ecNumber>
    </submittedName>
</protein>
<reference evidence="3 4" key="1">
    <citation type="submission" date="2019-02" db="EMBL/GenBank/DDBJ databases">
        <title>Deep-cultivation of Planctomycetes and their phenomic and genomic characterization uncovers novel biology.</title>
        <authorList>
            <person name="Wiegand S."/>
            <person name="Jogler M."/>
            <person name="Boedeker C."/>
            <person name="Pinto D."/>
            <person name="Vollmers J."/>
            <person name="Rivas-Marin E."/>
            <person name="Kohn T."/>
            <person name="Peeters S.H."/>
            <person name="Heuer A."/>
            <person name="Rast P."/>
            <person name="Oberbeckmann S."/>
            <person name="Bunk B."/>
            <person name="Jeske O."/>
            <person name="Meyerdierks A."/>
            <person name="Storesund J.E."/>
            <person name="Kallscheuer N."/>
            <person name="Luecker S."/>
            <person name="Lage O.M."/>
            <person name="Pohl T."/>
            <person name="Merkel B.J."/>
            <person name="Hornburger P."/>
            <person name="Mueller R.-W."/>
            <person name="Bruemmer F."/>
            <person name="Labrenz M."/>
            <person name="Spormann A.M."/>
            <person name="Op den Camp H."/>
            <person name="Overmann J."/>
            <person name="Amann R."/>
            <person name="Jetten M.S.M."/>
            <person name="Mascher T."/>
            <person name="Medema M.H."/>
            <person name="Devos D.P."/>
            <person name="Kaster A.-K."/>
            <person name="Ovreas L."/>
            <person name="Rohde M."/>
            <person name="Galperin M.Y."/>
            <person name="Jogler C."/>
        </authorList>
    </citation>
    <scope>NUCLEOTIDE SEQUENCE [LARGE SCALE GENOMIC DNA]</scope>
    <source>
        <strain evidence="3 4">Mal4</strain>
    </source>
</reference>
<dbReference type="SUPFAM" id="SSF89733">
    <property type="entry name" value="L-sulfolactate dehydrogenase-like"/>
    <property type="match status" value="1"/>
</dbReference>